<evidence type="ECO:0000313" key="2">
    <source>
        <dbReference type="EMBL" id="QJA51756.1"/>
    </source>
</evidence>
<sequence>MNIDDLIKVISKHRINLERLEDKTKLSGRLGHKAAETIINKITFAQLNALDNGEDVKWRRIGTFSRTGHKTKNTLVKEKNEKIQNRLSRSSMEI</sequence>
<proteinExistence type="predicted"/>
<protein>
    <submittedName>
        <fullName evidence="2">Putative DNA binding protein</fullName>
    </submittedName>
</protein>
<feature type="compositionally biased region" description="Basic and acidic residues" evidence="1">
    <location>
        <begin position="75"/>
        <end position="84"/>
    </location>
</feature>
<dbReference type="EMBL" id="MT144286">
    <property type="protein sequence ID" value="QJA51756.1"/>
    <property type="molecule type" value="Genomic_DNA"/>
</dbReference>
<dbReference type="AlphaFoldDB" id="A0A6H1ZUZ9"/>
<gene>
    <name evidence="2" type="ORF">TM448A02287_0024</name>
</gene>
<organism evidence="2">
    <name type="scientific">viral metagenome</name>
    <dbReference type="NCBI Taxonomy" id="1070528"/>
    <lineage>
        <taxon>unclassified sequences</taxon>
        <taxon>metagenomes</taxon>
        <taxon>organismal metagenomes</taxon>
    </lineage>
</organism>
<feature type="region of interest" description="Disordered" evidence="1">
    <location>
        <begin position="75"/>
        <end position="94"/>
    </location>
</feature>
<accession>A0A6H1ZUZ9</accession>
<name>A0A6H1ZUZ9_9ZZZZ</name>
<evidence type="ECO:0000256" key="1">
    <source>
        <dbReference type="SAM" id="MobiDB-lite"/>
    </source>
</evidence>
<feature type="compositionally biased region" description="Polar residues" evidence="1">
    <location>
        <begin position="85"/>
        <end position="94"/>
    </location>
</feature>
<reference evidence="2" key="1">
    <citation type="submission" date="2020-03" db="EMBL/GenBank/DDBJ databases">
        <title>The deep terrestrial virosphere.</title>
        <authorList>
            <person name="Holmfeldt K."/>
            <person name="Nilsson E."/>
            <person name="Simone D."/>
            <person name="Lopez-Fernandez M."/>
            <person name="Wu X."/>
            <person name="de Brujin I."/>
            <person name="Lundin D."/>
            <person name="Andersson A."/>
            <person name="Bertilsson S."/>
            <person name="Dopson M."/>
        </authorList>
    </citation>
    <scope>NUCLEOTIDE SEQUENCE</scope>
    <source>
        <strain evidence="2">TM448A02287</strain>
    </source>
</reference>